<feature type="domain" description="Cadherin" evidence="16">
    <location>
        <begin position="27"/>
        <end position="123"/>
    </location>
</feature>
<feature type="domain" description="Cadherin" evidence="16">
    <location>
        <begin position="1079"/>
        <end position="1181"/>
    </location>
</feature>
<evidence type="ECO:0000256" key="6">
    <source>
        <dbReference type="ARBA" id="ARBA00022837"/>
    </source>
</evidence>
<evidence type="ECO:0000256" key="8">
    <source>
        <dbReference type="ARBA" id="ARBA00022989"/>
    </source>
</evidence>
<keyword evidence="5" id="KW-0677">Repeat</keyword>
<feature type="domain" description="Cadherin" evidence="16">
    <location>
        <begin position="2026"/>
        <end position="2128"/>
    </location>
</feature>
<dbReference type="GO" id="GO:0048729">
    <property type="term" value="P:tissue morphogenesis"/>
    <property type="evidence" value="ECO:0007669"/>
    <property type="project" value="UniProtKB-ARBA"/>
</dbReference>
<evidence type="ECO:0000256" key="4">
    <source>
        <dbReference type="ARBA" id="ARBA00022729"/>
    </source>
</evidence>
<dbReference type="GO" id="GO:0007156">
    <property type="term" value="P:homophilic cell adhesion via plasma membrane adhesion molecules"/>
    <property type="evidence" value="ECO:0007669"/>
    <property type="project" value="InterPro"/>
</dbReference>
<keyword evidence="7" id="KW-0130">Cell adhesion</keyword>
<evidence type="ECO:0000313" key="18">
    <source>
        <dbReference type="Proteomes" id="UP000242188"/>
    </source>
</evidence>
<keyword evidence="10" id="KW-1015">Disulfide bond</keyword>
<proteinExistence type="predicted"/>
<feature type="domain" description="Cadherin" evidence="16">
    <location>
        <begin position="2439"/>
        <end position="2541"/>
    </location>
</feature>
<dbReference type="GO" id="GO:0005509">
    <property type="term" value="F:calcium ion binding"/>
    <property type="evidence" value="ECO:0007669"/>
    <property type="project" value="UniProtKB-UniRule"/>
</dbReference>
<feature type="region of interest" description="Disordered" evidence="13">
    <location>
        <begin position="3269"/>
        <end position="3292"/>
    </location>
</feature>
<feature type="region of interest" description="Disordered" evidence="13">
    <location>
        <begin position="3172"/>
        <end position="3246"/>
    </location>
</feature>
<evidence type="ECO:0000256" key="5">
    <source>
        <dbReference type="ARBA" id="ARBA00022737"/>
    </source>
</evidence>
<dbReference type="FunFam" id="2.60.40.60:FF:000020">
    <property type="entry name" value="Dachsous cadherin-related 1b"/>
    <property type="match status" value="11"/>
</dbReference>
<dbReference type="EMBL" id="NEDP02005574">
    <property type="protein sequence ID" value="OWF38069.1"/>
    <property type="molecule type" value="Genomic_DNA"/>
</dbReference>
<comment type="caution">
    <text evidence="17">The sequence shown here is derived from an EMBL/GenBank/DDBJ whole genome shotgun (WGS) entry which is preliminary data.</text>
</comment>
<keyword evidence="18" id="KW-1185">Reference proteome</keyword>
<dbReference type="PRINTS" id="PR00205">
    <property type="entry name" value="CADHERIN"/>
</dbReference>
<evidence type="ECO:0000256" key="2">
    <source>
        <dbReference type="ARBA" id="ARBA00022536"/>
    </source>
</evidence>
<feature type="domain" description="Cadherin" evidence="16">
    <location>
        <begin position="2129"/>
        <end position="2233"/>
    </location>
</feature>
<feature type="domain" description="Cadherin" evidence="16">
    <location>
        <begin position="1817"/>
        <end position="1921"/>
    </location>
</feature>
<dbReference type="Proteomes" id="UP000242188">
    <property type="component" value="Unassembled WGS sequence"/>
</dbReference>
<feature type="transmembrane region" description="Helical" evidence="14">
    <location>
        <begin position="2896"/>
        <end position="2918"/>
    </location>
</feature>
<evidence type="ECO:0000256" key="7">
    <source>
        <dbReference type="ARBA" id="ARBA00022889"/>
    </source>
</evidence>
<feature type="compositionally biased region" description="Polar residues" evidence="13">
    <location>
        <begin position="3044"/>
        <end position="3055"/>
    </location>
</feature>
<feature type="domain" description="Cadherin" evidence="16">
    <location>
        <begin position="451"/>
        <end position="558"/>
    </location>
</feature>
<feature type="chain" id="PRO_5012080853" evidence="15">
    <location>
        <begin position="25"/>
        <end position="3316"/>
    </location>
</feature>
<dbReference type="CDD" id="cd11304">
    <property type="entry name" value="Cadherin_repeat"/>
    <property type="match status" value="27"/>
</dbReference>
<reference evidence="17 18" key="1">
    <citation type="journal article" date="2017" name="Nat. Ecol. Evol.">
        <title>Scallop genome provides insights into evolution of bilaterian karyotype and development.</title>
        <authorList>
            <person name="Wang S."/>
            <person name="Zhang J."/>
            <person name="Jiao W."/>
            <person name="Li J."/>
            <person name="Xun X."/>
            <person name="Sun Y."/>
            <person name="Guo X."/>
            <person name="Huan P."/>
            <person name="Dong B."/>
            <person name="Zhang L."/>
            <person name="Hu X."/>
            <person name="Sun X."/>
            <person name="Wang J."/>
            <person name="Zhao C."/>
            <person name="Wang Y."/>
            <person name="Wang D."/>
            <person name="Huang X."/>
            <person name="Wang R."/>
            <person name="Lv J."/>
            <person name="Li Y."/>
            <person name="Zhang Z."/>
            <person name="Liu B."/>
            <person name="Lu W."/>
            <person name="Hui Y."/>
            <person name="Liang J."/>
            <person name="Zhou Z."/>
            <person name="Hou R."/>
            <person name="Li X."/>
            <person name="Liu Y."/>
            <person name="Li H."/>
            <person name="Ning X."/>
            <person name="Lin Y."/>
            <person name="Zhao L."/>
            <person name="Xing Q."/>
            <person name="Dou J."/>
            <person name="Li Y."/>
            <person name="Mao J."/>
            <person name="Guo H."/>
            <person name="Dou H."/>
            <person name="Li T."/>
            <person name="Mu C."/>
            <person name="Jiang W."/>
            <person name="Fu Q."/>
            <person name="Fu X."/>
            <person name="Miao Y."/>
            <person name="Liu J."/>
            <person name="Yu Q."/>
            <person name="Li R."/>
            <person name="Liao H."/>
            <person name="Li X."/>
            <person name="Kong Y."/>
            <person name="Jiang Z."/>
            <person name="Chourrout D."/>
            <person name="Li R."/>
            <person name="Bao Z."/>
        </authorList>
    </citation>
    <scope>NUCLEOTIDE SEQUENCE [LARGE SCALE GENOMIC DNA]</scope>
    <source>
        <strain evidence="17 18">PY_sf001</strain>
    </source>
</reference>
<organism evidence="17 18">
    <name type="scientific">Mizuhopecten yessoensis</name>
    <name type="common">Japanese scallop</name>
    <name type="synonym">Patinopecten yessoensis</name>
    <dbReference type="NCBI Taxonomy" id="6573"/>
    <lineage>
        <taxon>Eukaryota</taxon>
        <taxon>Metazoa</taxon>
        <taxon>Spiralia</taxon>
        <taxon>Lophotrochozoa</taxon>
        <taxon>Mollusca</taxon>
        <taxon>Bivalvia</taxon>
        <taxon>Autobranchia</taxon>
        <taxon>Pteriomorphia</taxon>
        <taxon>Pectinida</taxon>
        <taxon>Pectinoidea</taxon>
        <taxon>Pectinidae</taxon>
        <taxon>Mizuhopecten</taxon>
    </lineage>
</organism>
<dbReference type="STRING" id="6573.A0A210PNI7"/>
<feature type="domain" description="Cadherin" evidence="16">
    <location>
        <begin position="770"/>
        <end position="873"/>
    </location>
</feature>
<feature type="domain" description="Cadherin" evidence="16">
    <location>
        <begin position="559"/>
        <end position="663"/>
    </location>
</feature>
<feature type="compositionally biased region" description="Polar residues" evidence="13">
    <location>
        <begin position="2951"/>
        <end position="2968"/>
    </location>
</feature>
<feature type="domain" description="Cadherin" evidence="16">
    <location>
        <begin position="2761"/>
        <end position="2886"/>
    </location>
</feature>
<evidence type="ECO:0000256" key="14">
    <source>
        <dbReference type="SAM" id="Phobius"/>
    </source>
</evidence>
<dbReference type="InterPro" id="IPR020894">
    <property type="entry name" value="Cadherin_CS"/>
</dbReference>
<evidence type="ECO:0000256" key="15">
    <source>
        <dbReference type="SAM" id="SignalP"/>
    </source>
</evidence>
<feature type="signal peptide" evidence="15">
    <location>
        <begin position="1"/>
        <end position="24"/>
    </location>
</feature>
<feature type="compositionally biased region" description="Polar residues" evidence="13">
    <location>
        <begin position="3178"/>
        <end position="3189"/>
    </location>
</feature>
<dbReference type="GO" id="GO:0009887">
    <property type="term" value="P:animal organ morphogenesis"/>
    <property type="evidence" value="ECO:0007669"/>
    <property type="project" value="UniProtKB-ARBA"/>
</dbReference>
<feature type="domain" description="Cadherin" evidence="16">
    <location>
        <begin position="2233"/>
        <end position="2333"/>
    </location>
</feature>
<feature type="compositionally biased region" description="Polar residues" evidence="13">
    <location>
        <begin position="3203"/>
        <end position="3213"/>
    </location>
</feature>
<protein>
    <submittedName>
        <fullName evidence="17">Protein dachsous</fullName>
    </submittedName>
</protein>
<feature type="domain" description="Cadherin" evidence="16">
    <location>
        <begin position="2543"/>
        <end position="2654"/>
    </location>
</feature>
<evidence type="ECO:0000256" key="1">
    <source>
        <dbReference type="ARBA" id="ARBA00004167"/>
    </source>
</evidence>
<feature type="domain" description="Cadherin" evidence="16">
    <location>
        <begin position="232"/>
        <end position="336"/>
    </location>
</feature>
<keyword evidence="8 14" id="KW-1133">Transmembrane helix</keyword>
<evidence type="ECO:0000259" key="16">
    <source>
        <dbReference type="PROSITE" id="PS50268"/>
    </source>
</evidence>
<dbReference type="Pfam" id="PF00028">
    <property type="entry name" value="Cadherin"/>
    <property type="match status" value="24"/>
</dbReference>
<dbReference type="GO" id="GO:0005886">
    <property type="term" value="C:plasma membrane"/>
    <property type="evidence" value="ECO:0007669"/>
    <property type="project" value="InterPro"/>
</dbReference>
<feature type="domain" description="Cadherin" evidence="16">
    <location>
        <begin position="123"/>
        <end position="231"/>
    </location>
</feature>
<dbReference type="PANTHER" id="PTHR24026">
    <property type="entry name" value="FAT ATYPICAL CADHERIN-RELATED"/>
    <property type="match status" value="1"/>
</dbReference>
<feature type="compositionally biased region" description="Low complexity" evidence="13">
    <location>
        <begin position="3214"/>
        <end position="3225"/>
    </location>
</feature>
<feature type="domain" description="Cadherin" evidence="16">
    <location>
        <begin position="1501"/>
        <end position="1609"/>
    </location>
</feature>
<feature type="compositionally biased region" description="Acidic residues" evidence="13">
    <location>
        <begin position="3066"/>
        <end position="3076"/>
    </location>
</feature>
<sequence>MAVSKKMGLFKVFSILLLPLFCGAQDSETTQSFMIDEEKPNNSYVGTLGEGLDATFGPPYTLMPNGDSSGLKIDLTNGIITTASVLDRETKSEYNFIVMSVLNDKLIQADVQVRDINDNKPRFNVSSRIELSESANTGSSIHIGSAIDDDTGDNGIVSYAITSGNENGNFELKGKLSKPFLYLDLVIKKLLDFENISNYALVISVVDGGQKTGSVMIQIPILDANDNPPKFDLSRYSAQVREDQPVGKSVLKVSATDQDSMENARITYTMDYQKDPERHFNVEPTTGVIRVNKPLDYEKTPAFQLSVIASDNASEPLRDTTSVEIIVIDINEQPANVNLLFLSNETTAGHIPENTNVGTPVARISVSDPDNPNVYYSNITVTLQGADPYFGLETSNNVTFILYVKAGLDRESYPNFNITILAVDGGSPPLQATKFFTLWIDDINDHAPQFTQSIYEASVLEQAQEGSSVIQVQASDQDIGVNSQLTYGIKSHLNNSNWFEIDPSLGIVIVRARDTIDCEENPNPWIIITATDSGSPPRTGSATVKITVLDVNDMQPQFAHTYYQQIVPENVQVGSCILTVSADDPDCNGNTQLTYQLSNSSVQTDDKFSLGVSSGELCVKRSLDYETQHSYTFQVFAIDNGGLTGDTRVQITVTDINDNRPEFYPRNYSQNLDFIEATNPSKDIVTVVAHDIDSGNYGRVFYRIIAGSQGGAFTINAQSGLISLSASLPQEEKVYVVEVQAYDGGGLTSLHAATVHISVMGSGSPRPSFERATYSFSVPEKAAQSKLVGQVLATVTPNSGQAIHYSITSGDVDNHFYIDRLSGKIFTNNDRLDHEQTPNFLIIVMAETDSPPVFGKTQVNISVEDINDNAPQFYTQDVDIHVWEDEDMAEVLYKVIATDRDSGQNGTVRYSLVENRDSTFVIDQVGGEIRLQKSLDYEDIKSYTLVVGAHDMGVPPLSTNMTLNVHVTNKNDNPPTFLKTFYEVNVVENLSLSATFLEVQASDRDMDQISYSLQEVSNIFGIWPNNGHMYLKMPLDREVQHLYQLFVIAKDNGKPTQLSATATVRILVTDANDNNPEFSDNIYIFPVSEDIAARTVVGSVTATDQDIGDNAKLEYAFVDHQDHFIINTYNGEISTSVALDREAKSTYTITVTVRDFGVPSLSDTTMVKIVLLDINDNTPQFASGHMGTVMENKAKGTNVLQVHAVDPDNEENGTVSYFFNEQGSNAVSLTHFELDPKSGWITTAEVLDYEKSTEYHLVVVAMDYGTPQMSSSATITVSVLDDINEGDINEDKNLTIDLVENTPVGSIVGRIRLHQTDNSKVSYFIFAGNDFDLFSVNKTNGDIYCIRDIDYEVSSWHTIGVHAIDASLVFPQTSTIKVNINVLDENDNPPLFEKDPVMLKKPENQQIGQIVYIFSATDRDSGVNGSITYSIQKQEPEFDFFSLDAVSGALRIKSVIDYEQTKNIALLVRAEDNSPFATDRLHSTVVVLVSIEDENDNRPVFKSYSPLHVLENVPIGYAIVKLFAVDLDDNVDNSGNGVVSYKIVDGNDGSKFALDSHTGMLSVSHELDRESKESYTLNVSATDRGMPQHVTYLTLNIVVGNVNDNPPTFFSKSVYTVEISENNSQGDFLMALTATDSDQGDNQQITYMLPPGTAGGKFAIDSNTGALTVTAVLDREEQSSYEFTAFVFDNGNPMLYDTAKVIVKVTDVNDHAPVFQQSIIELRIPENIDLMAFYTVRAQDLDQGNNGEVSYSITDGNIGNHFSIDRVTGQLSCTYLDREDRPSYNLTIQAQDGGFQTTTMVIHIIVLDENDNAPTFIQDKYTKRMSEDVQIGTMVRLVSATDRDENGNGRITYSLGNDTDGMFKVDSVTGNITTTRHFDREKKSKYIFKLVAEDNSQYNRKSTTATVEVTIDNVNDNSPIFQNVPYIETVNDSASSNTFIVRVTAVDLDLDQINYSLSNTSGDRSLRYFRIEDNNGDIYTRQFTSEAKGYHYLHVIAKDLGSPSRTTTTVVQIKVGTDIHEHLQFTERTYYAQVAENSDPGTQVAKVTAQVMEGTAQGNTQYTFLEGNSDNIFSISGSGDITVINNEKLDYETYDKVQLLVSAKNGGLPAYTLVEVNIQDTNDNAPLFAQDPYYTFIREDVLIGTTVSQVIATDLDSTVNGMISYSILQPNDQDLVFVIDDSGHITTHLPLDFEIVQQYRLQIEAVDKGQSTLTGTCIVTINVVDINDQYPKFPPPRQENVTETTPVGSQIMKVTANDQDTFPPLLYDFDNNGNQDGRFAINKFTGEIILAKPVDHEGTNHYRVALKVTDGNKTATTVRDLYIMDVNDNSPMFVQSSYQASVKERTVANTLVLSVTASDYDSGLNGEIVYSIETDTDNGFTINPSTGAITTTREVQFDPDQQTMQLTVMAKDRGQPVHSTATFVHLLIEPVNNNAPRFSSSSSSINVMENSQIGTSIAQLIATDTDAYQTISYSIRSGNDNNAFYISHLSGEIFVNGKIDREVKAEYDLDIVAEDNVTPVMRGSILLHVTIEDVNDMEPQFGQTNYTVSSLLETYPPGTSFLQMLASDGDLGNHARLQYNIISGNDADIFEINSSTGELKIAASKSLDYERHTSHRLVVQATDCMDCSVDVPRLSGMTVVIVDVLDVNDHFPEFPVPFYYTVFNEEQAVKTQVFQAVATDGDAGKYGELSYSISDDRFFRIDPLTGWVYPKIVFNMENLPSNLNDVRGSFSFMVTVSDGRNASVGARVVIGDVDEFPPQFSKTDYDFTVKGNAGVGTEVGQVSTNDNDQGSAGILYYFLNRHNDFFDVNITSGMIYVKLGFNSNPGNRRRRDANHSRHKRSLNDADKTLIVEVKSAVANSRSKSTVVTIDVDESCPGCRIILEPVVETQGFGGTPMIIVIVFAVVLVILVIVVVVIFVRYKKKSKKPVAQVYDAADFNAFDFSPSSAQTGITYSEPPSYSRSNSNNVTSEISEHSHHSVSSGRGSVEAEDDEEICMINALQSDLNQSSGFRSKNMPDSGIQDDDTTSEPSVQNSKDYLARLGIDSSQIPTKNKNTSFSEESLPPFSEEDGGLDTVDDPLEIDYNRLGPVENDAGPGISVISGNHHSHPHDLGFHEPEHYAQPGSMSSVINSEEEYSGSYNWDYLLDWGPQYQPLAHVFSEIARLKDDTIQPKKRPIQTVPQTNSVSSLKPQVKMIPPPMITNAPPQAMSQPANSRSSQSSGGSSSYKPPRTLANSNNIKNNVSLPSNARSPITYDGGFNPPLTPSFTPSLLPLATGAPGTSSHNGHNIPSRHQMGVPAGHQLVISPPHECEQELRI</sequence>
<dbReference type="PROSITE" id="PS00232">
    <property type="entry name" value="CADHERIN_1"/>
    <property type="match status" value="13"/>
</dbReference>
<feature type="compositionally biased region" description="Low complexity" evidence="13">
    <location>
        <begin position="3056"/>
        <end position="3065"/>
    </location>
</feature>
<evidence type="ECO:0000256" key="13">
    <source>
        <dbReference type="SAM" id="MobiDB-lite"/>
    </source>
</evidence>
<feature type="domain" description="Cadherin" evidence="16">
    <location>
        <begin position="2655"/>
        <end position="2760"/>
    </location>
</feature>
<feature type="domain" description="Cadherin" evidence="16">
    <location>
        <begin position="1611"/>
        <end position="1715"/>
    </location>
</feature>
<feature type="compositionally biased region" description="Polar residues" evidence="13">
    <location>
        <begin position="3278"/>
        <end position="3287"/>
    </location>
</feature>
<dbReference type="SUPFAM" id="SSF49313">
    <property type="entry name" value="Cadherin-like"/>
    <property type="match status" value="27"/>
</dbReference>
<keyword evidence="9 14" id="KW-0472">Membrane</keyword>
<keyword evidence="2" id="KW-0245">EGF-like domain</keyword>
<feature type="domain" description="Cadherin" evidence="16">
    <location>
        <begin position="978"/>
        <end position="1078"/>
    </location>
</feature>
<feature type="domain" description="Cadherin" evidence="16">
    <location>
        <begin position="1290"/>
        <end position="1392"/>
    </location>
</feature>
<dbReference type="InterPro" id="IPR015919">
    <property type="entry name" value="Cadherin-like_sf"/>
</dbReference>
<evidence type="ECO:0000256" key="11">
    <source>
        <dbReference type="ARBA" id="ARBA00023180"/>
    </source>
</evidence>
<dbReference type="FunFam" id="2.60.40.60:FF:000039">
    <property type="entry name" value="FAT atypical cadherin 3"/>
    <property type="match status" value="2"/>
</dbReference>
<evidence type="ECO:0000256" key="9">
    <source>
        <dbReference type="ARBA" id="ARBA00023136"/>
    </source>
</evidence>
<feature type="domain" description="Cadherin" evidence="16">
    <location>
        <begin position="1922"/>
        <end position="2015"/>
    </location>
</feature>
<feature type="compositionally biased region" description="Polar residues" evidence="13">
    <location>
        <begin position="3232"/>
        <end position="3246"/>
    </location>
</feature>
<dbReference type="PANTHER" id="PTHR24026:SF133">
    <property type="entry name" value="CADHERIN-RELATED FAMILY MEMBER 2"/>
    <property type="match status" value="1"/>
</dbReference>
<evidence type="ECO:0000256" key="12">
    <source>
        <dbReference type="PROSITE-ProRule" id="PRU00043"/>
    </source>
</evidence>
<dbReference type="PROSITE" id="PS50268">
    <property type="entry name" value="CADHERIN_2"/>
    <property type="match status" value="27"/>
</dbReference>
<feature type="domain" description="Cadherin" evidence="16">
    <location>
        <begin position="666"/>
        <end position="769"/>
    </location>
</feature>
<keyword evidence="3 14" id="KW-0812">Transmembrane</keyword>
<dbReference type="OrthoDB" id="6252479at2759"/>
<dbReference type="GO" id="GO:0048731">
    <property type="term" value="P:system development"/>
    <property type="evidence" value="ECO:0007669"/>
    <property type="project" value="UniProtKB-ARBA"/>
</dbReference>
<keyword evidence="11" id="KW-0325">Glycoprotein</keyword>
<dbReference type="FunFam" id="2.60.40.60:FF:000033">
    <property type="entry name" value="FAT atypical cadherin 1"/>
    <property type="match status" value="1"/>
</dbReference>
<evidence type="ECO:0000256" key="10">
    <source>
        <dbReference type="ARBA" id="ARBA00023157"/>
    </source>
</evidence>
<feature type="domain" description="Cadherin" evidence="16">
    <location>
        <begin position="343"/>
        <end position="450"/>
    </location>
</feature>
<feature type="region of interest" description="Disordered" evidence="13">
    <location>
        <begin position="2951"/>
        <end position="2988"/>
    </location>
</feature>
<evidence type="ECO:0000256" key="3">
    <source>
        <dbReference type="ARBA" id="ARBA00022692"/>
    </source>
</evidence>
<dbReference type="InterPro" id="IPR002126">
    <property type="entry name" value="Cadherin-like_dom"/>
</dbReference>
<evidence type="ECO:0000313" key="17">
    <source>
        <dbReference type="EMBL" id="OWF38069.1"/>
    </source>
</evidence>
<accession>A0A210PNI7</accession>
<feature type="domain" description="Cadherin" evidence="16">
    <location>
        <begin position="1716"/>
        <end position="1816"/>
    </location>
</feature>
<comment type="subcellular location">
    <subcellularLocation>
        <location evidence="1">Membrane</location>
        <topology evidence="1">Single-pass membrane protein</topology>
    </subcellularLocation>
</comment>
<feature type="domain" description="Cadherin" evidence="16">
    <location>
        <begin position="874"/>
        <end position="977"/>
    </location>
</feature>
<dbReference type="Gene3D" id="2.60.40.60">
    <property type="entry name" value="Cadherins"/>
    <property type="match status" value="27"/>
</dbReference>
<dbReference type="FunFam" id="2.60.40.60:FF:000081">
    <property type="entry name" value="protocadherin Fat 4"/>
    <property type="match status" value="1"/>
</dbReference>
<keyword evidence="4 15" id="KW-0732">Signal</keyword>
<feature type="domain" description="Cadherin" evidence="16">
    <location>
        <begin position="2334"/>
        <end position="2438"/>
    </location>
</feature>
<keyword evidence="6 12" id="KW-0106">Calcium</keyword>
<dbReference type="FunFam" id="2.60.40.60:FF:000013">
    <property type="entry name" value="Cadherin EGF LAG seven-pass G-type receptor"/>
    <property type="match status" value="2"/>
</dbReference>
<feature type="domain" description="Cadherin" evidence="16">
    <location>
        <begin position="1181"/>
        <end position="1305"/>
    </location>
</feature>
<gene>
    <name evidence="17" type="ORF">KP79_PYT12824</name>
</gene>
<feature type="domain" description="Cadherin" evidence="16">
    <location>
        <begin position="1393"/>
        <end position="1501"/>
    </location>
</feature>
<name>A0A210PNI7_MIZYE</name>
<dbReference type="SMART" id="SM00112">
    <property type="entry name" value="CA"/>
    <property type="match status" value="27"/>
</dbReference>
<feature type="region of interest" description="Disordered" evidence="13">
    <location>
        <begin position="3006"/>
        <end position="3076"/>
    </location>
</feature>